<comment type="caution">
    <text evidence="2">The sequence shown here is derived from an EMBL/GenBank/DDBJ whole genome shotgun (WGS) entry which is preliminary data.</text>
</comment>
<evidence type="ECO:0000313" key="3">
    <source>
        <dbReference type="Proteomes" id="UP001066276"/>
    </source>
</evidence>
<organism evidence="2 3">
    <name type="scientific">Pleurodeles waltl</name>
    <name type="common">Iberian ribbed newt</name>
    <dbReference type="NCBI Taxonomy" id="8319"/>
    <lineage>
        <taxon>Eukaryota</taxon>
        <taxon>Metazoa</taxon>
        <taxon>Chordata</taxon>
        <taxon>Craniata</taxon>
        <taxon>Vertebrata</taxon>
        <taxon>Euteleostomi</taxon>
        <taxon>Amphibia</taxon>
        <taxon>Batrachia</taxon>
        <taxon>Caudata</taxon>
        <taxon>Salamandroidea</taxon>
        <taxon>Salamandridae</taxon>
        <taxon>Pleurodelinae</taxon>
        <taxon>Pleurodeles</taxon>
    </lineage>
</organism>
<feature type="region of interest" description="Disordered" evidence="1">
    <location>
        <begin position="213"/>
        <end position="297"/>
    </location>
</feature>
<dbReference type="AlphaFoldDB" id="A0AAV7TCS3"/>
<reference evidence="2" key="1">
    <citation type="journal article" date="2022" name="bioRxiv">
        <title>Sequencing and chromosome-scale assembly of the giantPleurodeles waltlgenome.</title>
        <authorList>
            <person name="Brown T."/>
            <person name="Elewa A."/>
            <person name="Iarovenko S."/>
            <person name="Subramanian E."/>
            <person name="Araus A.J."/>
            <person name="Petzold A."/>
            <person name="Susuki M."/>
            <person name="Suzuki K.-i.T."/>
            <person name="Hayashi T."/>
            <person name="Toyoda A."/>
            <person name="Oliveira C."/>
            <person name="Osipova E."/>
            <person name="Leigh N.D."/>
            <person name="Simon A."/>
            <person name="Yun M.H."/>
        </authorList>
    </citation>
    <scope>NUCLEOTIDE SEQUENCE</scope>
    <source>
        <strain evidence="2">20211129_DDA</strain>
        <tissue evidence="2">Liver</tissue>
    </source>
</reference>
<name>A0AAV7TCS3_PLEWA</name>
<feature type="region of interest" description="Disordered" evidence="1">
    <location>
        <begin position="1"/>
        <end position="26"/>
    </location>
</feature>
<protein>
    <submittedName>
        <fullName evidence="2">Uncharacterized protein</fullName>
    </submittedName>
</protein>
<feature type="compositionally biased region" description="Polar residues" evidence="1">
    <location>
        <begin position="565"/>
        <end position="579"/>
    </location>
</feature>
<evidence type="ECO:0000256" key="1">
    <source>
        <dbReference type="SAM" id="MobiDB-lite"/>
    </source>
</evidence>
<sequence length="593" mass="60580">MGGHSPLLQEDGGGSAGMASQRGRGARRTMNPLMFRILEVAYPELDGRLRASQQTQGGEYNLILRTLHAVEVSGWGVGLWVSLGQGELGREGPSVMEPMWHSTPPHQSAKSRYSCPCGIHVRRCPPLPYRPYPRNCMCRGQEHGVMQGAAAFVLSTNGSGMPCTKTLFLLSPPLCLLSLSFCASASTGGGTVAPEHEGAASHMAMEGHITDSECTSGTEAEGSFTSATGSPSSDTDSFNDGSSLVVAAPTVPRTSTGTADTSPTSTALPAAPQRSPRARSPGRVGITFAPGTSGPAPVTPAALSEEAIDLLRSLTVGQSTIVNAIQGVERELQHDTTASTVVTGPETTARVTAQEGPSIVTGQETTARVTAQEGPSIVTGQETTATAGVSAQEGPSIVTGQETTARVTAQEGPTIVTGQETTATAEVSAQESPTIVTGQETTARVTAQEGPSIVTGQETTARVTAQEGPTIVTGQETTAIVTAQEGPSIVTGQETTARVTAQEGPSIVTGQETTTTARVSAQESPTIVTGQETTVTTGVSAQESPTIVTGQETTTTTGVSAQESPTIVTGQENNATTGVSALEGSGCHSPAGQ</sequence>
<gene>
    <name evidence="2" type="ORF">NDU88_006149</name>
</gene>
<feature type="compositionally biased region" description="Polar residues" evidence="1">
    <location>
        <begin position="213"/>
        <end position="242"/>
    </location>
</feature>
<feature type="compositionally biased region" description="Polar residues" evidence="1">
    <location>
        <begin position="252"/>
        <end position="267"/>
    </location>
</feature>
<feature type="compositionally biased region" description="Low complexity" evidence="1">
    <location>
        <begin position="550"/>
        <end position="564"/>
    </location>
</feature>
<dbReference type="EMBL" id="JANPWB010000007">
    <property type="protein sequence ID" value="KAJ1174327.1"/>
    <property type="molecule type" value="Genomic_DNA"/>
</dbReference>
<evidence type="ECO:0000313" key="2">
    <source>
        <dbReference type="EMBL" id="KAJ1174327.1"/>
    </source>
</evidence>
<feature type="region of interest" description="Disordered" evidence="1">
    <location>
        <begin position="550"/>
        <end position="593"/>
    </location>
</feature>
<proteinExistence type="predicted"/>
<keyword evidence="3" id="KW-1185">Reference proteome</keyword>
<accession>A0AAV7TCS3</accession>
<dbReference type="Proteomes" id="UP001066276">
    <property type="component" value="Chromosome 4_1"/>
</dbReference>